<feature type="compositionally biased region" description="Acidic residues" evidence="4">
    <location>
        <begin position="1387"/>
        <end position="1403"/>
    </location>
</feature>
<feature type="transmembrane region" description="Helical" evidence="5">
    <location>
        <begin position="1062"/>
        <end position="1086"/>
    </location>
</feature>
<dbReference type="InterPro" id="IPR050122">
    <property type="entry name" value="RTK"/>
</dbReference>
<dbReference type="GO" id="GO:0007169">
    <property type="term" value="P:cell surface receptor protein tyrosine kinase signaling pathway"/>
    <property type="evidence" value="ECO:0007669"/>
    <property type="project" value="TreeGrafter"/>
</dbReference>
<keyword evidence="9" id="KW-1185">Reference proteome</keyword>
<dbReference type="STRING" id="1890364.A0A2P6NCT5"/>
<gene>
    <name evidence="8" type="ORF">PROFUN_10858</name>
</gene>
<keyword evidence="8" id="KW-0418">Kinase</keyword>
<proteinExistence type="predicted"/>
<dbReference type="GO" id="GO:0043235">
    <property type="term" value="C:receptor complex"/>
    <property type="evidence" value="ECO:0007669"/>
    <property type="project" value="TreeGrafter"/>
</dbReference>
<dbReference type="InParanoid" id="A0A2P6NCT5"/>
<feature type="compositionally biased region" description="Basic and acidic residues" evidence="4">
    <location>
        <begin position="1404"/>
        <end position="1413"/>
    </location>
</feature>
<dbReference type="PROSITE" id="PS00109">
    <property type="entry name" value="PROTEIN_KINASE_TYR"/>
    <property type="match status" value="1"/>
</dbReference>
<dbReference type="SUPFAM" id="SSF56112">
    <property type="entry name" value="Protein kinase-like (PK-like)"/>
    <property type="match status" value="1"/>
</dbReference>
<accession>A0A2P6NCT5</accession>
<dbReference type="PROSITE" id="PS00107">
    <property type="entry name" value="PROTEIN_KINASE_ATP"/>
    <property type="match status" value="1"/>
</dbReference>
<keyword evidence="5" id="KW-0812">Transmembrane</keyword>
<dbReference type="InterPro" id="IPR017441">
    <property type="entry name" value="Protein_kinase_ATP_BS"/>
</dbReference>
<dbReference type="Gene3D" id="1.10.510.10">
    <property type="entry name" value="Transferase(Phosphotransferase) domain 1"/>
    <property type="match status" value="1"/>
</dbReference>
<dbReference type="Gene3D" id="3.30.200.20">
    <property type="entry name" value="Phosphorylase Kinase, domain 1"/>
    <property type="match status" value="1"/>
</dbReference>
<sequence>MHPLILLLLGVPMFIQATAGCIIQPDGLKLNILDPTIIETSLLNGQGSKLYFSPCKDFGDWFDCEGASVCIPLVAAASDVYLQAETVDANNTILTYNGSTAVFRLRVARDWKGSSHSSCSQKQSETTHIDCDIFLNPASYRIFRDHNIVQIPGPSNTWREELLNMSSDGSDLTLSFEENTVIHCNEHETSPFNFITQRDQITFRVDGGGKAEIRGCDIHLSSQNNITIDSIHLKDLQFNISNSNKSHLSLRDSHSEGSDLSLSRVMLTITNATFLHSSLYVIAPDASGDHNVFWGGTGFIASYNLLTHSSLIADNIYPVQLSHNRMNGSSRPIVSYNLGSVSNLSISSGSFRLIENTIDIENFLPKSLFSITLSRHHPTEIRGNDIKIKGDINITLFTIHGDAMISANNRVYQFINYAQRSNKISIKNDSYMNCNQILDTSDITLEIYDSYFEGNHNAIKVHHADIEITNSTFTKNDVCLQYASVGKASMHSCKFDGNRATLQPYTDTKYTERSSLIHDHINILNCVITGSNKSFDIVSSDIRIFIGGSRFENNFNENGGGVSITCDNCNVVVKNTSFYGNTALTKGGAMFLAGNFEQIQLMNLTVDSNGALNEGGGIHIDGSSTDVYIHNVRLSHNWSVFLGGGIIISRVRHQLWMEDMIVLNNTAMNMGGGLVITDRIQHIMLKRGDLRKNYSKVNGGAFAYLPSSMFQTLTIDSCRFEENWSSNGAAIHMRIWDVTSHLPPGFSINTYEKSTITIQNTTLYANHAFNQGGGLYLVQPLGTELVIKNSRFIENVARVGAACKIDTPRDVNITDSVFEGGWSDQGGHIMLSEPTDDARRTFRLRNCSFGGGLGFQGSAVYIANAPPKYAVKIDSSLFHNNTVRLSENFSNGGAIYAGLNHHNTIDITRSTFLGNKPEAATSISMADVIYIETFGSSRAHISHAHISPHLMDHTKREIVPLDDIESYEIEERRTAVTCRGNGVEMKDIHMRESKLEVDDGMLRIERSVIGTIVLSNTTKMEDVDTNSTVECTSANQIAVFHSDAWQCTNKEISWLVRDMSTAMIAIVSTFGLLFLLTLVAIILVAMMMNKDSSKKYTVAMIEEINLGAAQRSLIDFNDFEDMMEIGRGGFGIVSRAEWRQTSVAVKQIKTEEVTEEHVKGFLQEVVILQRLRSHPNVVMYIGFCFPPQPLSLVTLYGEDFDRSITNSFRVEYLKKNGRNITEEQQKLFVEGIALGLLHLHSEKVIHRDMAARNVLLSRHLEPKLSDFGMSREQMSTESAGRTYSEVGPLKWMAPEAISMREYSTKSDVWSYGVVVWEIVTRGGTPFADLTAVEAAIGITTKGLRLKVPPGTDASLYKLMIDPADRPTVGEICGSMGLSTRTRSSGTEETEEEETDEEEEWDEEKDIRRPLNKK</sequence>
<dbReference type="SMART" id="SM00710">
    <property type="entry name" value="PbH1"/>
    <property type="match status" value="10"/>
</dbReference>
<keyword evidence="3" id="KW-0067">ATP-binding</keyword>
<dbReference type="InterPro" id="IPR006626">
    <property type="entry name" value="PbH1"/>
</dbReference>
<keyword evidence="5" id="KW-1133">Transmembrane helix</keyword>
<dbReference type="SUPFAM" id="SSF51126">
    <property type="entry name" value="Pectin lyase-like"/>
    <property type="match status" value="2"/>
</dbReference>
<reference evidence="8 9" key="1">
    <citation type="journal article" date="2018" name="Genome Biol. Evol.">
        <title>Multiple Roots of Fruiting Body Formation in Amoebozoa.</title>
        <authorList>
            <person name="Hillmann F."/>
            <person name="Forbes G."/>
            <person name="Novohradska S."/>
            <person name="Ferling I."/>
            <person name="Riege K."/>
            <person name="Groth M."/>
            <person name="Westermann M."/>
            <person name="Marz M."/>
            <person name="Spaller T."/>
            <person name="Winckler T."/>
            <person name="Schaap P."/>
            <person name="Glockner G."/>
        </authorList>
    </citation>
    <scope>NUCLEOTIDE SEQUENCE [LARGE SCALE GENOMIC DNA]</scope>
    <source>
        <strain evidence="8 9">Jena</strain>
    </source>
</reference>
<dbReference type="PRINTS" id="PR00109">
    <property type="entry name" value="TYRKINASE"/>
</dbReference>
<comment type="subcellular location">
    <subcellularLocation>
        <location evidence="1">Membrane</location>
        <topology evidence="1">Single-pass membrane protein</topology>
    </subcellularLocation>
</comment>
<keyword evidence="5" id="KW-0472">Membrane</keyword>
<dbReference type="PANTHER" id="PTHR24416:SF617">
    <property type="entry name" value="RET ONCOGENE, ISOFORM A"/>
    <property type="match status" value="1"/>
</dbReference>
<organism evidence="8 9">
    <name type="scientific">Planoprotostelium fungivorum</name>
    <dbReference type="NCBI Taxonomy" id="1890364"/>
    <lineage>
        <taxon>Eukaryota</taxon>
        <taxon>Amoebozoa</taxon>
        <taxon>Evosea</taxon>
        <taxon>Variosea</taxon>
        <taxon>Cavosteliida</taxon>
        <taxon>Cavosteliaceae</taxon>
        <taxon>Planoprotostelium</taxon>
    </lineage>
</organism>
<evidence type="ECO:0000313" key="8">
    <source>
        <dbReference type="EMBL" id="PRP81758.1"/>
    </source>
</evidence>
<dbReference type="PROSITE" id="PS50011">
    <property type="entry name" value="PROTEIN_KINASE_DOM"/>
    <property type="match status" value="1"/>
</dbReference>
<dbReference type="InterPro" id="IPR000719">
    <property type="entry name" value="Prot_kinase_dom"/>
</dbReference>
<dbReference type="InterPro" id="IPR008266">
    <property type="entry name" value="Tyr_kinase_AS"/>
</dbReference>
<keyword evidence="8" id="KW-0808">Transferase</keyword>
<feature type="domain" description="Protein kinase" evidence="7">
    <location>
        <begin position="1119"/>
        <end position="1377"/>
    </location>
</feature>
<evidence type="ECO:0000256" key="3">
    <source>
        <dbReference type="PROSITE-ProRule" id="PRU10141"/>
    </source>
</evidence>
<protein>
    <submittedName>
        <fullName evidence="8">Tyrosine-protein kinase Fps85D-like</fullName>
    </submittedName>
</protein>
<dbReference type="Pfam" id="PF07714">
    <property type="entry name" value="PK_Tyr_Ser-Thr"/>
    <property type="match status" value="1"/>
</dbReference>
<dbReference type="PANTHER" id="PTHR24416">
    <property type="entry name" value="TYROSINE-PROTEIN KINASE RECEPTOR"/>
    <property type="match status" value="1"/>
</dbReference>
<dbReference type="InterPro" id="IPR011009">
    <property type="entry name" value="Kinase-like_dom_sf"/>
</dbReference>
<keyword evidence="3" id="KW-0547">Nucleotide-binding</keyword>
<feature type="binding site" evidence="3">
    <location>
        <position position="1146"/>
    </location>
    <ligand>
        <name>ATP</name>
        <dbReference type="ChEBI" id="CHEBI:30616"/>
    </ligand>
</feature>
<dbReference type="InterPro" id="IPR011050">
    <property type="entry name" value="Pectin_lyase_fold/virulence"/>
</dbReference>
<keyword evidence="6" id="KW-0732">Signal</keyword>
<dbReference type="InterPro" id="IPR001245">
    <property type="entry name" value="Ser-Thr/Tyr_kinase_cat_dom"/>
</dbReference>
<evidence type="ECO:0000256" key="1">
    <source>
        <dbReference type="ARBA" id="ARBA00004167"/>
    </source>
</evidence>
<feature type="chain" id="PRO_5015201903" evidence="6">
    <location>
        <begin position="21"/>
        <end position="1413"/>
    </location>
</feature>
<dbReference type="EMBL" id="MDYQ01000119">
    <property type="protein sequence ID" value="PRP81758.1"/>
    <property type="molecule type" value="Genomic_DNA"/>
</dbReference>
<feature type="region of interest" description="Disordered" evidence="4">
    <location>
        <begin position="1370"/>
        <end position="1413"/>
    </location>
</feature>
<evidence type="ECO:0000256" key="6">
    <source>
        <dbReference type="SAM" id="SignalP"/>
    </source>
</evidence>
<comment type="caution">
    <text evidence="8">The sequence shown here is derived from an EMBL/GenBank/DDBJ whole genome shotgun (WGS) entry which is preliminary data.</text>
</comment>
<name>A0A2P6NCT5_9EUKA</name>
<evidence type="ECO:0000256" key="5">
    <source>
        <dbReference type="SAM" id="Phobius"/>
    </source>
</evidence>
<feature type="signal peptide" evidence="6">
    <location>
        <begin position="1"/>
        <end position="20"/>
    </location>
</feature>
<dbReference type="Proteomes" id="UP000241769">
    <property type="component" value="Unassembled WGS sequence"/>
</dbReference>
<dbReference type="GO" id="GO:0005886">
    <property type="term" value="C:plasma membrane"/>
    <property type="evidence" value="ECO:0007669"/>
    <property type="project" value="TreeGrafter"/>
</dbReference>
<comment type="catalytic activity">
    <reaction evidence="2">
        <text>L-tyrosyl-[protein] + ATP = O-phospho-L-tyrosyl-[protein] + ADP + H(+)</text>
        <dbReference type="Rhea" id="RHEA:10596"/>
        <dbReference type="Rhea" id="RHEA-COMP:10136"/>
        <dbReference type="Rhea" id="RHEA-COMP:20101"/>
        <dbReference type="ChEBI" id="CHEBI:15378"/>
        <dbReference type="ChEBI" id="CHEBI:30616"/>
        <dbReference type="ChEBI" id="CHEBI:46858"/>
        <dbReference type="ChEBI" id="CHEBI:61978"/>
        <dbReference type="ChEBI" id="CHEBI:456216"/>
        <dbReference type="EC" id="2.7.10.1"/>
    </reaction>
</comment>
<evidence type="ECO:0000256" key="4">
    <source>
        <dbReference type="SAM" id="MobiDB-lite"/>
    </source>
</evidence>
<evidence type="ECO:0000259" key="7">
    <source>
        <dbReference type="PROSITE" id="PS50011"/>
    </source>
</evidence>
<evidence type="ECO:0000313" key="9">
    <source>
        <dbReference type="Proteomes" id="UP000241769"/>
    </source>
</evidence>
<dbReference type="GO" id="GO:0005524">
    <property type="term" value="F:ATP binding"/>
    <property type="evidence" value="ECO:0007669"/>
    <property type="project" value="UniProtKB-UniRule"/>
</dbReference>
<evidence type="ECO:0000256" key="2">
    <source>
        <dbReference type="ARBA" id="ARBA00051243"/>
    </source>
</evidence>
<dbReference type="GO" id="GO:0004714">
    <property type="term" value="F:transmembrane receptor protein tyrosine kinase activity"/>
    <property type="evidence" value="ECO:0007669"/>
    <property type="project" value="UniProtKB-EC"/>
</dbReference>